<dbReference type="InterPro" id="IPR011010">
    <property type="entry name" value="DNA_brk_join_enz"/>
</dbReference>
<comment type="caution">
    <text evidence="5">The sequence shown here is derived from an EMBL/GenBank/DDBJ whole genome shotgun (WGS) entry which is preliminary data.</text>
</comment>
<protein>
    <submittedName>
        <fullName evidence="5">Tyrosine-type recombinase/integrase</fullName>
    </submittedName>
</protein>
<evidence type="ECO:0000313" key="5">
    <source>
        <dbReference type="EMBL" id="MFD2867516.1"/>
    </source>
</evidence>
<evidence type="ECO:0000259" key="4">
    <source>
        <dbReference type="PROSITE" id="PS51898"/>
    </source>
</evidence>
<dbReference type="PROSITE" id="PS51898">
    <property type="entry name" value="TYR_RECOMBINASE"/>
    <property type="match status" value="1"/>
</dbReference>
<dbReference type="Gene3D" id="1.10.150.130">
    <property type="match status" value="1"/>
</dbReference>
<dbReference type="InterPro" id="IPR002104">
    <property type="entry name" value="Integrase_catalytic"/>
</dbReference>
<dbReference type="InterPro" id="IPR013762">
    <property type="entry name" value="Integrase-like_cat_sf"/>
</dbReference>
<dbReference type="InterPro" id="IPR010998">
    <property type="entry name" value="Integrase_recombinase_N"/>
</dbReference>
<keyword evidence="6" id="KW-1185">Reference proteome</keyword>
<dbReference type="SUPFAM" id="SSF56349">
    <property type="entry name" value="DNA breaking-rejoining enzymes"/>
    <property type="match status" value="1"/>
</dbReference>
<dbReference type="CDD" id="cd01189">
    <property type="entry name" value="INT_ICEBs1_C_like"/>
    <property type="match status" value="1"/>
</dbReference>
<sequence>MGKPNLTKTREKNVYSYLDTNVNKKRFAYRYRYTRTDGKKTDLYKQGFDTLKEASLALINVKADLLKGNYNKQEHGTMTMNELFEMYIKHQKNSLKVTTIRLFHFTRKKMEPLIGNVRICDLDKYIYTTRFIEVAKHSVADITLAKYHDKICAVLNFAVENEFIEKNKISRIKIEYTLNHKIIEQAAMKQIFTYTASRANYMMEMIEFLSATGVRCGEALGLKWSEVDLEESTVTINCTRDAYGERSPKTKRSYRVIPLTSHVCEVLKKYQSRQKEELLKKGIRIAEDKFQKRYVFRNFKGDTLSYSSIDLYFRKMSIRLGVEKISPHMFRHTYASLLIAEGVDIATVASLLGDTIGTVQKTYVHSIEEKRKTAVNVIGKIMKSM</sequence>
<evidence type="ECO:0000256" key="3">
    <source>
        <dbReference type="ARBA" id="ARBA00023172"/>
    </source>
</evidence>
<organism evidence="5 6">
    <name type="scientific">Kurthia populi</name>
    <dbReference type="NCBI Taxonomy" id="1562132"/>
    <lineage>
        <taxon>Bacteria</taxon>
        <taxon>Bacillati</taxon>
        <taxon>Bacillota</taxon>
        <taxon>Bacilli</taxon>
        <taxon>Bacillales</taxon>
        <taxon>Caryophanaceae</taxon>
        <taxon>Kurthia</taxon>
    </lineage>
</organism>
<gene>
    <name evidence="5" type="ORF">ACFSY7_03230</name>
</gene>
<comment type="similarity">
    <text evidence="1">Belongs to the 'phage' integrase family.</text>
</comment>
<dbReference type="PANTHER" id="PTHR30349:SF41">
    <property type="entry name" value="INTEGRASE_RECOMBINASE PROTEIN MJ0367-RELATED"/>
    <property type="match status" value="1"/>
</dbReference>
<dbReference type="RefSeq" id="WP_380146805.1">
    <property type="nucleotide sequence ID" value="NZ_JBHUOR010000018.1"/>
</dbReference>
<evidence type="ECO:0000256" key="1">
    <source>
        <dbReference type="ARBA" id="ARBA00008857"/>
    </source>
</evidence>
<evidence type="ECO:0000256" key="2">
    <source>
        <dbReference type="ARBA" id="ARBA00023125"/>
    </source>
</evidence>
<keyword evidence="2" id="KW-0238">DNA-binding</keyword>
<dbReference type="InterPro" id="IPR028259">
    <property type="entry name" value="AP2-like_int_N"/>
</dbReference>
<evidence type="ECO:0000313" key="6">
    <source>
        <dbReference type="Proteomes" id="UP001597568"/>
    </source>
</evidence>
<feature type="domain" description="Tyr recombinase" evidence="4">
    <location>
        <begin position="178"/>
        <end position="376"/>
    </location>
</feature>
<dbReference type="Pfam" id="PF00589">
    <property type="entry name" value="Phage_integrase"/>
    <property type="match status" value="1"/>
</dbReference>
<reference evidence="6" key="1">
    <citation type="journal article" date="2019" name="Int. J. Syst. Evol. Microbiol.">
        <title>The Global Catalogue of Microorganisms (GCM) 10K type strain sequencing project: providing services to taxonomists for standard genome sequencing and annotation.</title>
        <authorList>
            <consortium name="The Broad Institute Genomics Platform"/>
            <consortium name="The Broad Institute Genome Sequencing Center for Infectious Disease"/>
            <person name="Wu L."/>
            <person name="Ma J."/>
        </authorList>
    </citation>
    <scope>NUCLEOTIDE SEQUENCE [LARGE SCALE GENOMIC DNA]</scope>
    <source>
        <strain evidence="6">KCTC 33522</strain>
    </source>
</reference>
<dbReference type="PANTHER" id="PTHR30349">
    <property type="entry name" value="PHAGE INTEGRASE-RELATED"/>
    <property type="match status" value="1"/>
</dbReference>
<dbReference type="Gene3D" id="1.10.443.10">
    <property type="entry name" value="Intergrase catalytic core"/>
    <property type="match status" value="1"/>
</dbReference>
<dbReference type="InterPro" id="IPR050090">
    <property type="entry name" value="Tyrosine_recombinase_XerCD"/>
</dbReference>
<keyword evidence="3" id="KW-0233">DNA recombination</keyword>
<dbReference type="Proteomes" id="UP001597568">
    <property type="component" value="Unassembled WGS sequence"/>
</dbReference>
<dbReference type="Pfam" id="PF14657">
    <property type="entry name" value="Arm-DNA-bind_4"/>
    <property type="match status" value="1"/>
</dbReference>
<accession>A0ABW5XX55</accession>
<proteinExistence type="inferred from homology"/>
<name>A0ABW5XX55_9BACL</name>
<dbReference type="EMBL" id="JBHUOR010000018">
    <property type="protein sequence ID" value="MFD2867516.1"/>
    <property type="molecule type" value="Genomic_DNA"/>
</dbReference>